<evidence type="ECO:0000313" key="7">
    <source>
        <dbReference type="EMBL" id="MBE5040058.1"/>
    </source>
</evidence>
<evidence type="ECO:0000256" key="5">
    <source>
        <dbReference type="ARBA" id="ARBA00023136"/>
    </source>
</evidence>
<dbReference type="Pfam" id="PF01594">
    <property type="entry name" value="AI-2E_transport"/>
    <property type="match status" value="1"/>
</dbReference>
<keyword evidence="8" id="KW-1185">Reference proteome</keyword>
<dbReference type="GO" id="GO:0016020">
    <property type="term" value="C:membrane"/>
    <property type="evidence" value="ECO:0007669"/>
    <property type="project" value="UniProtKB-SubCell"/>
</dbReference>
<evidence type="ECO:0000256" key="6">
    <source>
        <dbReference type="SAM" id="Phobius"/>
    </source>
</evidence>
<feature type="transmembrane region" description="Helical" evidence="6">
    <location>
        <begin position="169"/>
        <end position="190"/>
    </location>
</feature>
<gene>
    <name evidence="7" type="primary">ytvI</name>
    <name evidence="7" type="ORF">INF28_06215</name>
</gene>
<feature type="transmembrane region" description="Helical" evidence="6">
    <location>
        <begin position="226"/>
        <end position="245"/>
    </location>
</feature>
<evidence type="ECO:0000256" key="1">
    <source>
        <dbReference type="ARBA" id="ARBA00004141"/>
    </source>
</evidence>
<dbReference type="Proteomes" id="UP000806542">
    <property type="component" value="Unassembled WGS sequence"/>
</dbReference>
<dbReference type="RefSeq" id="WP_226392605.1">
    <property type="nucleotide sequence ID" value="NZ_JADCKB010000010.1"/>
</dbReference>
<evidence type="ECO:0000256" key="2">
    <source>
        <dbReference type="ARBA" id="ARBA00009773"/>
    </source>
</evidence>
<feature type="transmembrane region" description="Helical" evidence="6">
    <location>
        <begin position="12"/>
        <end position="30"/>
    </location>
</feature>
<feature type="transmembrane region" description="Helical" evidence="6">
    <location>
        <begin position="285"/>
        <end position="305"/>
    </location>
</feature>
<dbReference type="PANTHER" id="PTHR21716">
    <property type="entry name" value="TRANSMEMBRANE PROTEIN"/>
    <property type="match status" value="1"/>
</dbReference>
<comment type="subcellular location">
    <subcellularLocation>
        <location evidence="1">Membrane</location>
        <topology evidence="1">Multi-pass membrane protein</topology>
    </subcellularLocation>
</comment>
<dbReference type="GO" id="GO:0055085">
    <property type="term" value="P:transmembrane transport"/>
    <property type="evidence" value="ECO:0007669"/>
    <property type="project" value="TreeGrafter"/>
</dbReference>
<keyword evidence="5 6" id="KW-0472">Membrane</keyword>
<proteinExistence type="inferred from homology"/>
<reference evidence="7" key="1">
    <citation type="submission" date="2020-10" db="EMBL/GenBank/DDBJ databases">
        <title>ChiBAC.</title>
        <authorList>
            <person name="Zenner C."/>
            <person name="Hitch T.C.A."/>
            <person name="Clavel T."/>
        </authorList>
    </citation>
    <scope>NUCLEOTIDE SEQUENCE</scope>
    <source>
        <strain evidence="7">DSM 107454</strain>
    </source>
</reference>
<dbReference type="EMBL" id="JADCKB010000010">
    <property type="protein sequence ID" value="MBE5040058.1"/>
    <property type="molecule type" value="Genomic_DNA"/>
</dbReference>
<dbReference type="NCBIfam" id="TIGR02872">
    <property type="entry name" value="spore_ytvI"/>
    <property type="match status" value="1"/>
</dbReference>
<feature type="transmembrane region" description="Helical" evidence="6">
    <location>
        <begin position="251"/>
        <end position="273"/>
    </location>
</feature>
<evidence type="ECO:0000256" key="3">
    <source>
        <dbReference type="ARBA" id="ARBA00022692"/>
    </source>
</evidence>
<dbReference type="PANTHER" id="PTHR21716:SF68">
    <property type="entry name" value="TRANSPORT PROTEIN YTVI-RELATED"/>
    <property type="match status" value="1"/>
</dbReference>
<evidence type="ECO:0000313" key="8">
    <source>
        <dbReference type="Proteomes" id="UP000806542"/>
    </source>
</evidence>
<feature type="transmembrane region" description="Helical" evidence="6">
    <location>
        <begin position="66"/>
        <end position="87"/>
    </location>
</feature>
<dbReference type="AlphaFoldDB" id="A0A9D5M248"/>
<sequence length="360" mass="39837">MDLNQTEKRRKFIIDIVYFAIILCLVFLFLKYAVSWIMPFLLGFLIALMFRPLIKAVSGATRMNKKFCAFVIVLLGYTLLGFLLWLLGNALFQSLKDFCLNLPSLYTNEIGPALGTANQNILDFAKRFSPDIADQVGKTLSDMLDGIQSSLGELSAKGLSALAGASTKLPLMLISLIFTILSSLFISIDYDNVLSFIKRQIPEKRMAILTDVRDYLGKTLASYARAYLILMGITFIELSVGLLALRVNNALGIAAGIAVADALPVLGTGTILIPWTLIALLQQRYYLALGLILLYLIVTVIRHFIEPKVVGDQLGLPPIVTIICIYLGFVWFGVLGAILFPVTMNIIICLHRAGKIHIWK</sequence>
<evidence type="ECO:0000256" key="4">
    <source>
        <dbReference type="ARBA" id="ARBA00022989"/>
    </source>
</evidence>
<name>A0A9D5M248_9FIRM</name>
<feature type="transmembrane region" description="Helical" evidence="6">
    <location>
        <begin position="36"/>
        <end position="54"/>
    </location>
</feature>
<dbReference type="InterPro" id="IPR014227">
    <property type="entry name" value="YtvI-like"/>
</dbReference>
<comment type="caution">
    <text evidence="7">The sequence shown here is derived from an EMBL/GenBank/DDBJ whole genome shotgun (WGS) entry which is preliminary data.</text>
</comment>
<feature type="transmembrane region" description="Helical" evidence="6">
    <location>
        <begin position="325"/>
        <end position="350"/>
    </location>
</feature>
<keyword evidence="4 6" id="KW-1133">Transmembrane helix</keyword>
<comment type="similarity">
    <text evidence="2">Belongs to the autoinducer-2 exporter (AI-2E) (TC 2.A.86) family.</text>
</comment>
<protein>
    <submittedName>
        <fullName evidence="7">Sporulation integral membrane protein YtvI</fullName>
    </submittedName>
</protein>
<accession>A0A9D5M248</accession>
<organism evidence="7 8">
    <name type="scientific">Ructibacterium gallinarum</name>
    <dbReference type="NCBI Taxonomy" id="2779355"/>
    <lineage>
        <taxon>Bacteria</taxon>
        <taxon>Bacillati</taxon>
        <taxon>Bacillota</taxon>
        <taxon>Clostridia</taxon>
        <taxon>Eubacteriales</taxon>
        <taxon>Oscillospiraceae</taxon>
        <taxon>Ructibacterium</taxon>
    </lineage>
</organism>
<keyword evidence="3 6" id="KW-0812">Transmembrane</keyword>
<dbReference type="InterPro" id="IPR002549">
    <property type="entry name" value="AI-2E-like"/>
</dbReference>